<reference evidence="2 3" key="1">
    <citation type="journal article" date="2017" name="Environ. Microbiol. Rep.">
        <title>Genetic diversity of marine anaerobic ammonium-oxidizing bacteria as revealed by genomic and proteomic analyses of 'Candidatus Scalindua japonica'.</title>
        <authorList>
            <person name="Oshiki M."/>
            <person name="Mizuto K."/>
            <person name="Kimura Z."/>
            <person name="Kindaichi T."/>
            <person name="Satoh H."/>
            <person name="Okabe S."/>
        </authorList>
    </citation>
    <scope>NUCLEOTIDE SEQUENCE [LARGE SCALE GENOMIC DNA]</scope>
    <source>
        <strain evidence="3">husup-a2</strain>
    </source>
</reference>
<accession>A0A286TT54</accession>
<dbReference type="AlphaFoldDB" id="A0A286TT54"/>
<dbReference type="Proteomes" id="UP000218542">
    <property type="component" value="Unassembled WGS sequence"/>
</dbReference>
<dbReference type="InterPro" id="IPR009057">
    <property type="entry name" value="Homeodomain-like_sf"/>
</dbReference>
<dbReference type="SUPFAM" id="SSF53098">
    <property type="entry name" value="Ribonuclease H-like"/>
    <property type="match status" value="1"/>
</dbReference>
<dbReference type="SUPFAM" id="SSF46689">
    <property type="entry name" value="Homeodomain-like"/>
    <property type="match status" value="1"/>
</dbReference>
<dbReference type="GO" id="GO:0003677">
    <property type="term" value="F:DNA binding"/>
    <property type="evidence" value="ECO:0007669"/>
    <property type="project" value="InterPro"/>
</dbReference>
<proteinExistence type="predicted"/>
<dbReference type="GO" id="GO:0006313">
    <property type="term" value="P:DNA transposition"/>
    <property type="evidence" value="ECO:0007669"/>
    <property type="project" value="InterPro"/>
</dbReference>
<dbReference type="InterPro" id="IPR012337">
    <property type="entry name" value="RNaseH-like_sf"/>
</dbReference>
<evidence type="ECO:0000313" key="3">
    <source>
        <dbReference type="Proteomes" id="UP000218542"/>
    </source>
</evidence>
<sequence length="580" mass="67386">MKECLDLVEYFKNPPSQRQKQYDAIRAIVLEKQSVEMVAKKYHYKRSTIYALLRDAKARKIELFPVVQKGPQHKRTPSDVQKKIIAYRKQRLSTPDIQFRLTQDGIDLSVSTVERILKQAGFGKLKRRTNKELGKTRDGKIIAERTQELNFTELEKFHVDCPSVGVFFFIPYILESGILDLIKECKLPESSDIGATQACLSMLLLKLIGGKRLSHIGSYDKEPGLGVFAGLNILPKPTYMCTYSCRCSEQQLMDLQQKVVSLFHKKYPVFYGNGFINLDFHSIPHHGDESEMEKVWCGAKGKTMKGANTIFASDGISNAIVYTRADVLRREEANEINKFVEYWKSIKENVAETLVFDCKFTTYRILDDLTQRKVKFVTLRKRYARLIKETRELPRGVWKKIYVPIPKRKYKRVSVYESQLRLKDCKNSFRQIIVKDHGRSEPTFILTNNTELPLQSILEVYAKRWRIENKLAQLVAFFNLNALSSPLMIRIHFDILWSMIADTFYHRLANDLRRFENNLAPTIFKKFIDVPGRVVYDGNKFLIKIRKRSHTPVLLGVEKLQSPFHVPWLNGKTIEIIWTA</sequence>
<name>A0A286TT54_9BACT</name>
<dbReference type="OrthoDB" id="265294at2"/>
<keyword evidence="3" id="KW-1185">Reference proteome</keyword>
<dbReference type="RefSeq" id="WP_096892253.1">
    <property type="nucleotide sequence ID" value="NZ_BAOS01000001.1"/>
</dbReference>
<evidence type="ECO:0000259" key="1">
    <source>
        <dbReference type="Pfam" id="PF01609"/>
    </source>
</evidence>
<comment type="caution">
    <text evidence="2">The sequence shown here is derived from an EMBL/GenBank/DDBJ whole genome shotgun (WGS) entry which is preliminary data.</text>
</comment>
<feature type="domain" description="Transposase IS4-like" evidence="1">
    <location>
        <begin position="278"/>
        <end position="498"/>
    </location>
</feature>
<organism evidence="2 3">
    <name type="scientific">Candidatus Scalindua japonica</name>
    <dbReference type="NCBI Taxonomy" id="1284222"/>
    <lineage>
        <taxon>Bacteria</taxon>
        <taxon>Pseudomonadati</taxon>
        <taxon>Planctomycetota</taxon>
        <taxon>Candidatus Brocadiia</taxon>
        <taxon>Candidatus Brocadiales</taxon>
        <taxon>Candidatus Scalinduaceae</taxon>
        <taxon>Candidatus Scalindua</taxon>
    </lineage>
</organism>
<dbReference type="Pfam" id="PF01609">
    <property type="entry name" value="DDE_Tnp_1"/>
    <property type="match status" value="1"/>
</dbReference>
<protein>
    <submittedName>
        <fullName evidence="2">Transposase and inactivated derivatives</fullName>
    </submittedName>
</protein>
<gene>
    <name evidence="2" type="ORF">SCALIN_C01_0040</name>
</gene>
<dbReference type="EMBL" id="BAOS01000001">
    <property type="protein sequence ID" value="GAX59109.1"/>
    <property type="molecule type" value="Genomic_DNA"/>
</dbReference>
<evidence type="ECO:0000313" key="2">
    <source>
        <dbReference type="EMBL" id="GAX59109.1"/>
    </source>
</evidence>
<dbReference type="GO" id="GO:0004803">
    <property type="term" value="F:transposase activity"/>
    <property type="evidence" value="ECO:0007669"/>
    <property type="project" value="InterPro"/>
</dbReference>
<dbReference type="InterPro" id="IPR002559">
    <property type="entry name" value="Transposase_11"/>
</dbReference>